<dbReference type="PANTHER" id="PTHR32024:SF1">
    <property type="entry name" value="KTR SYSTEM POTASSIUM UPTAKE PROTEIN B"/>
    <property type="match status" value="1"/>
</dbReference>
<dbReference type="RefSeq" id="WP_380671076.1">
    <property type="nucleotide sequence ID" value="NZ_JBHTCJ010000011.1"/>
</dbReference>
<keyword evidence="4 8" id="KW-0812">Transmembrane</keyword>
<feature type="transmembrane region" description="Helical" evidence="8">
    <location>
        <begin position="306"/>
        <end position="337"/>
    </location>
</feature>
<dbReference type="EMBL" id="JBHTCJ010000011">
    <property type="protein sequence ID" value="MFC7343815.1"/>
    <property type="molecule type" value="Genomic_DNA"/>
</dbReference>
<feature type="transmembrane region" description="Helical" evidence="8">
    <location>
        <begin position="358"/>
        <end position="379"/>
    </location>
</feature>
<evidence type="ECO:0000313" key="10">
    <source>
        <dbReference type="Proteomes" id="UP001596504"/>
    </source>
</evidence>
<keyword evidence="6" id="KW-0406">Ion transport</keyword>
<organism evidence="9 10">
    <name type="scientific">Saccharopolyspora griseoalba</name>
    <dbReference type="NCBI Taxonomy" id="1431848"/>
    <lineage>
        <taxon>Bacteria</taxon>
        <taxon>Bacillati</taxon>
        <taxon>Actinomycetota</taxon>
        <taxon>Actinomycetes</taxon>
        <taxon>Pseudonocardiales</taxon>
        <taxon>Pseudonocardiaceae</taxon>
        <taxon>Saccharopolyspora</taxon>
    </lineage>
</organism>
<feature type="transmembrane region" description="Helical" evidence="8">
    <location>
        <begin position="82"/>
        <end position="107"/>
    </location>
</feature>
<comment type="caution">
    <text evidence="9">The sequence shown here is derived from an EMBL/GenBank/DDBJ whole genome shotgun (WGS) entry which is preliminary data.</text>
</comment>
<feature type="transmembrane region" description="Helical" evidence="8">
    <location>
        <begin position="199"/>
        <end position="221"/>
    </location>
</feature>
<proteinExistence type="predicted"/>
<reference evidence="10" key="1">
    <citation type="journal article" date="2019" name="Int. J. Syst. Evol. Microbiol.">
        <title>The Global Catalogue of Microorganisms (GCM) 10K type strain sequencing project: providing services to taxonomists for standard genome sequencing and annotation.</title>
        <authorList>
            <consortium name="The Broad Institute Genomics Platform"/>
            <consortium name="The Broad Institute Genome Sequencing Center for Infectious Disease"/>
            <person name="Wu L."/>
            <person name="Ma J."/>
        </authorList>
    </citation>
    <scope>NUCLEOTIDE SEQUENCE [LARGE SCALE GENOMIC DNA]</scope>
    <source>
        <strain evidence="10">WLHS5</strain>
    </source>
</reference>
<evidence type="ECO:0000256" key="3">
    <source>
        <dbReference type="ARBA" id="ARBA00022475"/>
    </source>
</evidence>
<evidence type="ECO:0000256" key="2">
    <source>
        <dbReference type="ARBA" id="ARBA00022448"/>
    </source>
</evidence>
<keyword evidence="7 8" id="KW-0472">Membrane</keyword>
<feature type="transmembrane region" description="Helical" evidence="8">
    <location>
        <begin position="233"/>
        <end position="253"/>
    </location>
</feature>
<gene>
    <name evidence="9" type="ORF">ACFQRI_20610</name>
</gene>
<evidence type="ECO:0000256" key="4">
    <source>
        <dbReference type="ARBA" id="ARBA00022692"/>
    </source>
</evidence>
<protein>
    <submittedName>
        <fullName evidence="9">TrkH family potassium uptake protein</fullName>
    </submittedName>
</protein>
<evidence type="ECO:0000256" key="7">
    <source>
        <dbReference type="ARBA" id="ARBA00023136"/>
    </source>
</evidence>
<evidence type="ECO:0000256" key="1">
    <source>
        <dbReference type="ARBA" id="ARBA00004651"/>
    </source>
</evidence>
<dbReference type="PANTHER" id="PTHR32024">
    <property type="entry name" value="TRK SYSTEM POTASSIUM UPTAKE PROTEIN TRKG-RELATED"/>
    <property type="match status" value="1"/>
</dbReference>
<evidence type="ECO:0000256" key="6">
    <source>
        <dbReference type="ARBA" id="ARBA00023065"/>
    </source>
</evidence>
<feature type="transmembrane region" description="Helical" evidence="8">
    <location>
        <begin position="20"/>
        <end position="39"/>
    </location>
</feature>
<evidence type="ECO:0000256" key="8">
    <source>
        <dbReference type="SAM" id="Phobius"/>
    </source>
</evidence>
<keyword evidence="3" id="KW-1003">Cell membrane</keyword>
<dbReference type="Proteomes" id="UP001596504">
    <property type="component" value="Unassembled WGS sequence"/>
</dbReference>
<name>A0ABW2LRG3_9PSEU</name>
<dbReference type="InterPro" id="IPR003445">
    <property type="entry name" value="Cat_transpt"/>
</dbReference>
<feature type="transmembrane region" description="Helical" evidence="8">
    <location>
        <begin position="137"/>
        <end position="158"/>
    </location>
</feature>
<sequence length="418" mass="44372">MRVHPGLNRALAVVLRRPALPIVFGFSGLIGIGTALLAMPFSSESGEGADLVTALFTSTSAVCVTGLIVVDTPTYWSTAGEVVILGLIQLGGLGIMTVASTLSLLMFRRFGLRLRLTAQAETKALGIGDVRRMVSGIVLLSFVFESVVLVMLTSRLIIGYDLALGRALYEGLFHSVSAFNNAGFALHSDSLMRYATDPWLMLPICLAVFAGGLGFPVWIELFRRLRGPHRMNMHVRVTLLATGVLIVGGWLALTVAEWNNPETLQPMSWPSKLLVGFFTALMPRSGGFNSVDIGAMNHSSLLVQDILMFIGGGSAGTAGGIKVTTFALLAFVIFAEIRGEPSVHVFGRKLPTTVQRQALTIVLIGVGAVVAATLALLALTPFGLEQTMFEAISAFATVGLSTGSPGTCPRSDRCCWSG</sequence>
<evidence type="ECO:0000256" key="5">
    <source>
        <dbReference type="ARBA" id="ARBA00022989"/>
    </source>
</evidence>
<keyword evidence="10" id="KW-1185">Reference proteome</keyword>
<keyword evidence="5 8" id="KW-1133">Transmembrane helix</keyword>
<evidence type="ECO:0000313" key="9">
    <source>
        <dbReference type="EMBL" id="MFC7343815.1"/>
    </source>
</evidence>
<keyword evidence="2" id="KW-0813">Transport</keyword>
<accession>A0ABW2LRG3</accession>
<comment type="subcellular location">
    <subcellularLocation>
        <location evidence="1">Cell membrane</location>
        <topology evidence="1">Multi-pass membrane protein</topology>
    </subcellularLocation>
</comment>
<dbReference type="Pfam" id="PF02386">
    <property type="entry name" value="TrkH"/>
    <property type="match status" value="1"/>
</dbReference>
<feature type="transmembrane region" description="Helical" evidence="8">
    <location>
        <begin position="51"/>
        <end position="70"/>
    </location>
</feature>